<dbReference type="VEuPathDB" id="AmoebaDB:EIN_290230"/>
<comment type="similarity">
    <text evidence="7">Belongs to the actin family.</text>
</comment>
<dbReference type="SMART" id="SM00268">
    <property type="entry name" value="ACTIN"/>
    <property type="match status" value="1"/>
</dbReference>
<evidence type="ECO:0000256" key="3">
    <source>
        <dbReference type="ARBA" id="ARBA00022741"/>
    </source>
</evidence>
<dbReference type="GeneID" id="14885597"/>
<sequence length="374" mass="42459">MEDENNVIVIDNGSSTIRAGFAGDDCPRSVFPTVVGVPKTLIKMIGCGTRESYVGEEAISRMSVLHITHPIHDGKVVNYDDLRSIWHHTFYNELRVNPEERSVILTEDFELSYKVREQMSQYVFEEFEVPSLLFGRPSVMAMFASGRPSGIVVMSGESTFRVEPIYEGFTMKRCGLRTSVAGNSISETMKKLLSRRTYTFKTTEDMEVLNDIQNKFCYCALNYEEEEKKNLSEIEKEYELPDYSVIKIGKERFEATEAIFRPADFGIESMPMQKYIVDAINKCDIYSRRDFNSNIIVAGGNTMYPGFAERLENEVKALSPQNSRVRVVAPEERIYSAWIGGSIVGSLSSSENMFVTKEEYNECGPQIVNMKSQS</sequence>
<name>L7FL22_ENTIV</name>
<dbReference type="RefSeq" id="XP_004185961.1">
    <property type="nucleotide sequence ID" value="XM_004185913.1"/>
</dbReference>
<dbReference type="Gene3D" id="3.30.420.40">
    <property type="match status" value="2"/>
</dbReference>
<dbReference type="PRINTS" id="PR00190">
    <property type="entry name" value="ACTIN"/>
</dbReference>
<keyword evidence="5" id="KW-0206">Cytoskeleton</keyword>
<dbReference type="GO" id="GO:0005856">
    <property type="term" value="C:cytoskeleton"/>
    <property type="evidence" value="ECO:0007669"/>
    <property type="project" value="UniProtKB-SubCell"/>
</dbReference>
<accession>L7FL22</accession>
<keyword evidence="2" id="KW-0963">Cytoplasm</keyword>
<proteinExistence type="inferred from homology"/>
<evidence type="ECO:0000256" key="1">
    <source>
        <dbReference type="ARBA" id="ARBA00004245"/>
    </source>
</evidence>
<dbReference type="FunFam" id="3.90.640.10:FF:000007">
    <property type="entry name" value="Actin like 7B"/>
    <property type="match status" value="1"/>
</dbReference>
<organism evidence="8 9">
    <name type="scientific">Entamoeba invadens IP1</name>
    <dbReference type="NCBI Taxonomy" id="370355"/>
    <lineage>
        <taxon>Eukaryota</taxon>
        <taxon>Amoebozoa</taxon>
        <taxon>Evosea</taxon>
        <taxon>Archamoebae</taxon>
        <taxon>Mastigamoebida</taxon>
        <taxon>Entamoebidae</taxon>
        <taxon>Entamoeba</taxon>
    </lineage>
</organism>
<comment type="subcellular location">
    <subcellularLocation>
        <location evidence="1">Cytoplasm</location>
        <location evidence="1">Cytoskeleton</location>
    </subcellularLocation>
</comment>
<dbReference type="Proteomes" id="UP000014680">
    <property type="component" value="Unassembled WGS sequence"/>
</dbReference>
<dbReference type="OrthoDB" id="408728at2759"/>
<evidence type="ECO:0000313" key="8">
    <source>
        <dbReference type="EMBL" id="ELP86615.1"/>
    </source>
</evidence>
<evidence type="ECO:0000256" key="5">
    <source>
        <dbReference type="ARBA" id="ARBA00023212"/>
    </source>
</evidence>
<dbReference type="KEGG" id="eiv:EIN_290230"/>
<dbReference type="InterPro" id="IPR004000">
    <property type="entry name" value="Actin"/>
</dbReference>
<gene>
    <name evidence="8" type="ORF">EIN_290230</name>
</gene>
<dbReference type="GO" id="GO:0005524">
    <property type="term" value="F:ATP binding"/>
    <property type="evidence" value="ECO:0007669"/>
    <property type="project" value="UniProtKB-KW"/>
</dbReference>
<dbReference type="EMBL" id="KB206947">
    <property type="protein sequence ID" value="ELP86615.1"/>
    <property type="molecule type" value="Genomic_DNA"/>
</dbReference>
<keyword evidence="4" id="KW-0067">ATP-binding</keyword>
<evidence type="ECO:0000256" key="2">
    <source>
        <dbReference type="ARBA" id="ARBA00022490"/>
    </source>
</evidence>
<dbReference type="Pfam" id="PF00022">
    <property type="entry name" value="Actin"/>
    <property type="match status" value="1"/>
</dbReference>
<comment type="function">
    <text evidence="6">Actins are highly conserved proteins that are involved in various types of cell motility and are ubiquitously expressed in all eukaryotic cells. Multiple isoforms are involved in various cellular functions such as cytoskeleton structure, cell mobility, chromosome movement and muscle contraction.</text>
</comment>
<dbReference type="PANTHER" id="PTHR11937">
    <property type="entry name" value="ACTIN"/>
    <property type="match status" value="1"/>
</dbReference>
<dbReference type="AlphaFoldDB" id="L7FL22"/>
<dbReference type="FunFam" id="3.30.420.40:FF:000148">
    <property type="entry name" value="Actin, alpha skeletal muscle"/>
    <property type="match status" value="1"/>
</dbReference>
<keyword evidence="3" id="KW-0547">Nucleotide-binding</keyword>
<dbReference type="SUPFAM" id="SSF53067">
    <property type="entry name" value="Actin-like ATPase domain"/>
    <property type="match status" value="2"/>
</dbReference>
<dbReference type="InterPro" id="IPR043129">
    <property type="entry name" value="ATPase_NBD"/>
</dbReference>
<evidence type="ECO:0000256" key="6">
    <source>
        <dbReference type="ARBA" id="ARBA00025474"/>
    </source>
</evidence>
<protein>
    <submittedName>
        <fullName evidence="8">Actin, putative</fullName>
    </submittedName>
</protein>
<evidence type="ECO:0000256" key="7">
    <source>
        <dbReference type="RuleBase" id="RU000487"/>
    </source>
</evidence>
<dbReference type="Gene3D" id="3.90.640.10">
    <property type="entry name" value="Actin, Chain A, domain 4"/>
    <property type="match status" value="1"/>
</dbReference>
<evidence type="ECO:0000313" key="9">
    <source>
        <dbReference type="Proteomes" id="UP000014680"/>
    </source>
</evidence>
<keyword evidence="9" id="KW-1185">Reference proteome</keyword>
<reference evidence="8 9" key="1">
    <citation type="submission" date="2012-10" db="EMBL/GenBank/DDBJ databases">
        <authorList>
            <person name="Zafar N."/>
            <person name="Inman J."/>
            <person name="Hall N."/>
            <person name="Lorenzi H."/>
            <person name="Caler E."/>
        </authorList>
    </citation>
    <scope>NUCLEOTIDE SEQUENCE [LARGE SCALE GENOMIC DNA]</scope>
    <source>
        <strain evidence="8 9">IP1</strain>
    </source>
</reference>
<evidence type="ECO:0000256" key="4">
    <source>
        <dbReference type="ARBA" id="ARBA00022840"/>
    </source>
</evidence>